<dbReference type="InterPro" id="IPR002197">
    <property type="entry name" value="HTH_Fis"/>
</dbReference>
<name>A0A3B0ZG45_9ZZZZ</name>
<dbReference type="PRINTS" id="PR01590">
    <property type="entry name" value="HTHFIS"/>
</dbReference>
<reference evidence="2" key="1">
    <citation type="submission" date="2018-06" db="EMBL/GenBank/DDBJ databases">
        <authorList>
            <person name="Zhirakovskaya E."/>
        </authorList>
    </citation>
    <scope>NUCLEOTIDE SEQUENCE</scope>
</reference>
<dbReference type="Pfam" id="PF02954">
    <property type="entry name" value="HTH_8"/>
    <property type="match status" value="1"/>
</dbReference>
<feature type="domain" description="DNA binding HTH" evidence="1">
    <location>
        <begin position="53"/>
        <end position="92"/>
    </location>
</feature>
<proteinExistence type="predicted"/>
<accession>A0A3B0ZG45</accession>
<evidence type="ECO:0000313" key="2">
    <source>
        <dbReference type="EMBL" id="VAW79656.1"/>
    </source>
</evidence>
<dbReference type="GO" id="GO:0043565">
    <property type="term" value="F:sequence-specific DNA binding"/>
    <property type="evidence" value="ECO:0007669"/>
    <property type="project" value="InterPro"/>
</dbReference>
<dbReference type="PANTHER" id="PTHR32071">
    <property type="entry name" value="TRANSCRIPTIONAL REGULATORY PROTEIN"/>
    <property type="match status" value="1"/>
</dbReference>
<evidence type="ECO:0000259" key="1">
    <source>
        <dbReference type="Pfam" id="PF02954"/>
    </source>
</evidence>
<feature type="non-terminal residue" evidence="2">
    <location>
        <position position="1"/>
    </location>
</feature>
<dbReference type="SUPFAM" id="SSF46689">
    <property type="entry name" value="Homeodomain-like"/>
    <property type="match status" value="1"/>
</dbReference>
<gene>
    <name evidence="2" type="ORF">MNBD_GAMMA14-1436</name>
</gene>
<sequence length="103" mass="11267">VRELRNVLQRAAALSTNGIISAAEIHTDSAIESSPAEGAQHFVGTHKPEPSIRGLESRYIAELLAEHQGKRAHVARILGISERTLYRKLKQYGLQSIGRPDAS</sequence>
<organism evidence="2">
    <name type="scientific">hydrothermal vent metagenome</name>
    <dbReference type="NCBI Taxonomy" id="652676"/>
    <lineage>
        <taxon>unclassified sequences</taxon>
        <taxon>metagenomes</taxon>
        <taxon>ecological metagenomes</taxon>
    </lineage>
</organism>
<dbReference type="Gene3D" id="1.10.10.60">
    <property type="entry name" value="Homeodomain-like"/>
    <property type="match status" value="1"/>
</dbReference>
<protein>
    <recommendedName>
        <fullName evidence="1">DNA binding HTH domain-containing protein</fullName>
    </recommendedName>
</protein>
<dbReference type="EMBL" id="UOFM01000318">
    <property type="protein sequence ID" value="VAW79656.1"/>
    <property type="molecule type" value="Genomic_DNA"/>
</dbReference>
<dbReference type="InterPro" id="IPR009057">
    <property type="entry name" value="Homeodomain-like_sf"/>
</dbReference>
<dbReference type="AlphaFoldDB" id="A0A3B0ZG45"/>